<dbReference type="Pfam" id="PF02661">
    <property type="entry name" value="Fic"/>
    <property type="match status" value="1"/>
</dbReference>
<dbReference type="SUPFAM" id="SSF140931">
    <property type="entry name" value="Fic-like"/>
    <property type="match status" value="1"/>
</dbReference>
<name>A0ABX0UWL4_9BACT</name>
<proteinExistence type="predicted"/>
<comment type="caution">
    <text evidence="2">The sequence shown here is derived from an EMBL/GenBank/DDBJ whole genome shotgun (WGS) entry which is preliminary data.</text>
</comment>
<protein>
    <submittedName>
        <fullName evidence="2">Fic family protein</fullName>
    </submittedName>
</protein>
<dbReference type="PANTHER" id="PTHR13504">
    <property type="entry name" value="FIDO DOMAIN-CONTAINING PROTEIN DDB_G0283145"/>
    <property type="match status" value="1"/>
</dbReference>
<dbReference type="InterPro" id="IPR040198">
    <property type="entry name" value="Fido_containing"/>
</dbReference>
<evidence type="ECO:0000313" key="3">
    <source>
        <dbReference type="Proteomes" id="UP001179181"/>
    </source>
</evidence>
<dbReference type="RefSeq" id="WP_167274978.1">
    <property type="nucleotide sequence ID" value="NZ_JAASQJ010000005.1"/>
</dbReference>
<keyword evidence="3" id="KW-1185">Reference proteome</keyword>
<dbReference type="InterPro" id="IPR003812">
    <property type="entry name" value="Fido"/>
</dbReference>
<dbReference type="InterPro" id="IPR036597">
    <property type="entry name" value="Fido-like_dom_sf"/>
</dbReference>
<evidence type="ECO:0000313" key="2">
    <source>
        <dbReference type="EMBL" id="NIJ55326.1"/>
    </source>
</evidence>
<feature type="domain" description="Fido" evidence="1">
    <location>
        <begin position="92"/>
        <end position="231"/>
    </location>
</feature>
<accession>A0ABX0UWL4</accession>
<dbReference type="PANTHER" id="PTHR13504:SF38">
    <property type="entry name" value="FIDO DOMAIN-CONTAINING PROTEIN"/>
    <property type="match status" value="1"/>
</dbReference>
<sequence>MEQMLAEIDGLRDRLNSLRYLQGDKIAASFELEYTYESNRIEGNTLTLLETAAVIEKGLTIGGKSLQEHLEAINHAYALDYIKELVRDKVPFAKPELLNIHKLILQSIDNSNAGKYRNVQVLISGARYIPPQPYLLDEQMEGFFNWYLINKDMLHPVILAAEVHERLVTIHPFIDGNGRTSRLLMNLILLQHGYPIAILKGDSDNRMKYYQALEDAQINGDKSNFLQLVALNVKEVFIRILRILGQTDL</sequence>
<evidence type="ECO:0000259" key="1">
    <source>
        <dbReference type="PROSITE" id="PS51459"/>
    </source>
</evidence>
<dbReference type="PROSITE" id="PS51459">
    <property type="entry name" value="FIDO"/>
    <property type="match status" value="1"/>
</dbReference>
<dbReference type="EMBL" id="JAASQJ010000005">
    <property type="protein sequence ID" value="NIJ55326.1"/>
    <property type="molecule type" value="Genomic_DNA"/>
</dbReference>
<gene>
    <name evidence="2" type="ORF">FHS68_004515</name>
</gene>
<organism evidence="2 3">
    <name type="scientific">Dyadobacter arcticus</name>
    <dbReference type="NCBI Taxonomy" id="1078754"/>
    <lineage>
        <taxon>Bacteria</taxon>
        <taxon>Pseudomonadati</taxon>
        <taxon>Bacteroidota</taxon>
        <taxon>Cytophagia</taxon>
        <taxon>Cytophagales</taxon>
        <taxon>Spirosomataceae</taxon>
        <taxon>Dyadobacter</taxon>
    </lineage>
</organism>
<reference evidence="2 3" key="1">
    <citation type="submission" date="2020-03" db="EMBL/GenBank/DDBJ databases">
        <title>Genomic Encyclopedia of Type Strains, Phase IV (KMG-IV): sequencing the most valuable type-strain genomes for metagenomic binning, comparative biology and taxonomic classification.</title>
        <authorList>
            <person name="Goeker M."/>
        </authorList>
    </citation>
    <scope>NUCLEOTIDE SEQUENCE [LARGE SCALE GENOMIC DNA]</scope>
    <source>
        <strain evidence="2 3">DSM 102865</strain>
    </source>
</reference>
<dbReference type="Proteomes" id="UP001179181">
    <property type="component" value="Unassembled WGS sequence"/>
</dbReference>
<dbReference type="Gene3D" id="1.10.3290.10">
    <property type="entry name" value="Fido-like domain"/>
    <property type="match status" value="1"/>
</dbReference>